<dbReference type="RefSeq" id="WP_338689292.1">
    <property type="nucleotide sequence ID" value="NZ_CP147711.1"/>
</dbReference>
<proteinExistence type="predicted"/>
<evidence type="ECO:0000256" key="1">
    <source>
        <dbReference type="SAM" id="MobiDB-lite"/>
    </source>
</evidence>
<evidence type="ECO:0008006" key="4">
    <source>
        <dbReference type="Google" id="ProtNLM"/>
    </source>
</evidence>
<keyword evidence="3" id="KW-1185">Reference proteome</keyword>
<dbReference type="EMBL" id="CP147711">
    <property type="protein sequence ID" value="WXC83777.1"/>
    <property type="molecule type" value="Genomic_DNA"/>
</dbReference>
<evidence type="ECO:0000313" key="3">
    <source>
        <dbReference type="Proteomes" id="UP001432046"/>
    </source>
</evidence>
<feature type="region of interest" description="Disordered" evidence="1">
    <location>
        <begin position="38"/>
        <end position="60"/>
    </location>
</feature>
<organism evidence="2 3">
    <name type="scientific">Bradyrhizobium septentrionale</name>
    <dbReference type="NCBI Taxonomy" id="1404411"/>
    <lineage>
        <taxon>Bacteria</taxon>
        <taxon>Pseudomonadati</taxon>
        <taxon>Pseudomonadota</taxon>
        <taxon>Alphaproteobacteria</taxon>
        <taxon>Hyphomicrobiales</taxon>
        <taxon>Nitrobacteraceae</taxon>
        <taxon>Bradyrhizobium</taxon>
    </lineage>
</organism>
<reference evidence="2" key="1">
    <citation type="journal article" date="2021" name="Int. J. Syst. Evol. Microbiol.">
        <title>Bradyrhizobium septentrionale sp. nov. (sv. septentrionale) and Bradyrhizobium quebecense sp. nov. (sv. septentrionale) associated with legumes native to Canada possess rearranged symbiosis genes and numerous insertion sequences.</title>
        <authorList>
            <person name="Bromfield E.S.P."/>
            <person name="Cloutier S."/>
        </authorList>
    </citation>
    <scope>NUCLEOTIDE SEQUENCE</scope>
    <source>
        <strain evidence="2">5S5</strain>
    </source>
</reference>
<gene>
    <name evidence="2" type="ORF">WDK88_20460</name>
</gene>
<name>A0ABZ2P9D4_9BRAD</name>
<accession>A0ABZ2P9D4</accession>
<dbReference type="Proteomes" id="UP001432046">
    <property type="component" value="Chromosome"/>
</dbReference>
<reference evidence="2" key="2">
    <citation type="submission" date="2024-03" db="EMBL/GenBank/DDBJ databases">
        <authorList>
            <person name="Bromfield E.S.P."/>
            <person name="Cloutier S."/>
        </authorList>
    </citation>
    <scope>NUCLEOTIDE SEQUENCE</scope>
    <source>
        <strain evidence="2">5S5</strain>
    </source>
</reference>
<sequence length="241" mass="26046">MDEQQLQTFMAALDGLRADISKSIADVAARCDALDAKIEKKDSAGSRSGENENDMGDPDAAMRTAADSVSRGEFRHLQQRVNEMGLKTLARAPADRDAMADLQIKADAVYRALDSRRAPEPMQGESVVDYAVRLHRPLMKHSAKFKNAELAVLAGDPATFSAVLDSVRMDAYTAGMSPGDAPLFQYREIKTESPGGHRITSFVGNGTIFKQLARPVRMVTGFHNESRLGRPGSSGGAVHAN</sequence>
<evidence type="ECO:0000313" key="2">
    <source>
        <dbReference type="EMBL" id="WXC83777.1"/>
    </source>
</evidence>
<protein>
    <recommendedName>
        <fullName evidence="4">Phage major capsid protein</fullName>
    </recommendedName>
</protein>